<keyword evidence="4" id="KW-1185">Reference proteome</keyword>
<dbReference type="Pfam" id="PF01593">
    <property type="entry name" value="Amino_oxidase"/>
    <property type="match status" value="1"/>
</dbReference>
<dbReference type="Gene3D" id="3.50.50.60">
    <property type="entry name" value="FAD/NAD(P)-binding domain"/>
    <property type="match status" value="1"/>
</dbReference>
<dbReference type="InterPro" id="IPR002937">
    <property type="entry name" value="Amino_oxidase"/>
</dbReference>
<evidence type="ECO:0000259" key="2">
    <source>
        <dbReference type="Pfam" id="PF01593"/>
    </source>
</evidence>
<comment type="similarity">
    <text evidence="1">Belongs to the carotenoid/retinoid oxidoreductase family.</text>
</comment>
<dbReference type="GO" id="GO:0016491">
    <property type="term" value="F:oxidoreductase activity"/>
    <property type="evidence" value="ECO:0007669"/>
    <property type="project" value="InterPro"/>
</dbReference>
<comment type="caution">
    <text evidence="3">The sequence shown here is derived from an EMBL/GenBank/DDBJ whole genome shotgun (WGS) entry which is preliminary data.</text>
</comment>
<dbReference type="EMBL" id="JACIEQ010000001">
    <property type="protein sequence ID" value="MBB4020513.1"/>
    <property type="molecule type" value="Genomic_DNA"/>
</dbReference>
<name>A0A840C6P0_9RHOB</name>
<proteinExistence type="inferred from homology"/>
<dbReference type="RefSeq" id="WP_054538375.1">
    <property type="nucleotide sequence ID" value="NZ_JACIEQ010000001.1"/>
</dbReference>
<dbReference type="PANTHER" id="PTHR43734:SF1">
    <property type="entry name" value="PHYTOENE DESATURASE"/>
    <property type="match status" value="1"/>
</dbReference>
<evidence type="ECO:0000313" key="3">
    <source>
        <dbReference type="EMBL" id="MBB4020513.1"/>
    </source>
</evidence>
<sequence>MTTQFDAIVIGSGAGGISAAARLAHAGYKVLVVEALDRIGGRASTRDVDGFLLNTGALVIERGGMVDLTLQHIGKSMDLYIAKPETSLIWGKREIAMDSGLPAFARDKVPGLLKFLTRVIPAIRPKPGQSTREWLNKFTRSKTIHDLVDNVIGAMFAATADEFPADVFLLYFTEGSAYKQIGLPRGGTIKVWEPMADVVTANGGEVWLNATVKRLTFDNEKRVNGAEIARDGEAVSVSTKLAISNAGPLATVKMSGADAFPEGYAQDVADKTDPAAIITVHFAAQKPLASFQGLALYAKTRRMVYAANFSEPSLRRCPPGWYLYSAASVPRPATGAFDEAAEKKLLLDDIRDYFPGFDDSMVKAIDVTAHDWPAQRAITGYDLPNETPVANLWNVGDGVKPYGQGGTASCSETARLVVEQIFKTYPLARLRG</sequence>
<dbReference type="SUPFAM" id="SSF51905">
    <property type="entry name" value="FAD/NAD(P)-binding domain"/>
    <property type="match status" value="1"/>
</dbReference>
<dbReference type="PANTHER" id="PTHR43734">
    <property type="entry name" value="PHYTOENE DESATURASE"/>
    <property type="match status" value="1"/>
</dbReference>
<dbReference type="Proteomes" id="UP000585681">
    <property type="component" value="Unassembled WGS sequence"/>
</dbReference>
<dbReference type="InterPro" id="IPR036188">
    <property type="entry name" value="FAD/NAD-bd_sf"/>
</dbReference>
<dbReference type="Gene3D" id="3.90.660.50">
    <property type="match status" value="1"/>
</dbReference>
<reference evidence="3" key="1">
    <citation type="submission" date="2020-08" db="EMBL/GenBank/DDBJ databases">
        <title>Genomic Encyclopedia of Type Strains, Phase IV (KMG-IV): sequencing the most valuable type-strain genomes for metagenomic binning, comparative biology and taxonomic classification.</title>
        <authorList>
            <person name="Goeker M."/>
        </authorList>
    </citation>
    <scope>NUCLEOTIDE SEQUENCE [LARGE SCALE GENOMIC DNA]</scope>
    <source>
        <strain evidence="3">DSM 105040</strain>
    </source>
</reference>
<evidence type="ECO:0000256" key="1">
    <source>
        <dbReference type="ARBA" id="ARBA00006046"/>
    </source>
</evidence>
<evidence type="ECO:0000313" key="4">
    <source>
        <dbReference type="Proteomes" id="UP000585681"/>
    </source>
</evidence>
<organism evidence="3 4">
    <name type="scientific">Actibacterium naphthalenivorans</name>
    <dbReference type="NCBI Taxonomy" id="1614693"/>
    <lineage>
        <taxon>Bacteria</taxon>
        <taxon>Pseudomonadati</taxon>
        <taxon>Pseudomonadota</taxon>
        <taxon>Alphaproteobacteria</taxon>
        <taxon>Rhodobacterales</taxon>
        <taxon>Roseobacteraceae</taxon>
        <taxon>Actibacterium</taxon>
    </lineage>
</organism>
<accession>A0A840C6P0</accession>
<dbReference type="AlphaFoldDB" id="A0A840C6P0"/>
<gene>
    <name evidence="3" type="ORF">GGR17_000304</name>
</gene>
<protein>
    <submittedName>
        <fullName evidence="3">Phytoene dehydrogenase-like protein</fullName>
    </submittedName>
</protein>
<feature type="domain" description="Amine oxidase" evidence="2">
    <location>
        <begin position="15"/>
        <end position="389"/>
    </location>
</feature>